<dbReference type="Proteomes" id="UP001218246">
    <property type="component" value="Unassembled WGS sequence"/>
</dbReference>
<evidence type="ECO:0000313" key="1">
    <source>
        <dbReference type="EMBL" id="MDG5752780.1"/>
    </source>
</evidence>
<dbReference type="InterPro" id="IPR019615">
    <property type="entry name" value="DUF2487"/>
</dbReference>
<sequence length="151" mass="17938">MKWRTKDIEVYETAKEYIDTALVPLIPFALEGDLQEVVRQGEYVDHLSAEMEREYKGRIVLLPPFTYLTSAKEDEQERLKRWESSIKESGIKHIVYVTSDYEWKACPVQETVIWLPAIPLHQLEEHTRRDILQANVRDIHKILTEKWEKTE</sequence>
<dbReference type="Pfam" id="PF10673">
    <property type="entry name" value="DUF2487"/>
    <property type="match status" value="1"/>
</dbReference>
<accession>A0ABT6H2C5</accession>
<comment type="caution">
    <text evidence="1">The sequence shown here is derived from an EMBL/GenBank/DDBJ whole genome shotgun (WGS) entry which is preliminary data.</text>
</comment>
<gene>
    <name evidence="1" type="ORF">P6P90_02030</name>
</gene>
<name>A0ABT6H2C5_9BACI</name>
<keyword evidence="2" id="KW-1185">Reference proteome</keyword>
<proteinExistence type="predicted"/>
<reference evidence="1 2" key="1">
    <citation type="submission" date="2023-04" db="EMBL/GenBank/DDBJ databases">
        <title>Ectobacillus antri isolated from activated sludge.</title>
        <authorList>
            <person name="Yan P."/>
            <person name="Liu X."/>
        </authorList>
    </citation>
    <scope>NUCLEOTIDE SEQUENCE [LARGE SCALE GENOMIC DNA]</scope>
    <source>
        <strain evidence="1 2">C18H</strain>
    </source>
</reference>
<dbReference type="EMBL" id="JARULN010000001">
    <property type="protein sequence ID" value="MDG5752780.1"/>
    <property type="molecule type" value="Genomic_DNA"/>
</dbReference>
<protein>
    <submittedName>
        <fullName evidence="1">DUF2487 family protein</fullName>
    </submittedName>
</protein>
<dbReference type="RefSeq" id="WP_124563887.1">
    <property type="nucleotide sequence ID" value="NZ_JARRRY010000001.1"/>
</dbReference>
<organism evidence="1 2">
    <name type="scientific">Ectobacillus antri</name>
    <dbReference type="NCBI Taxonomy" id="2486280"/>
    <lineage>
        <taxon>Bacteria</taxon>
        <taxon>Bacillati</taxon>
        <taxon>Bacillota</taxon>
        <taxon>Bacilli</taxon>
        <taxon>Bacillales</taxon>
        <taxon>Bacillaceae</taxon>
        <taxon>Ectobacillus</taxon>
    </lineage>
</organism>
<evidence type="ECO:0000313" key="2">
    <source>
        <dbReference type="Proteomes" id="UP001218246"/>
    </source>
</evidence>